<dbReference type="OrthoDB" id="271745at2759"/>
<protein>
    <recommendedName>
        <fullName evidence="4">Roadblock/LAMTOR2 domain-containing protein</fullName>
    </recommendedName>
</protein>
<sequence>MMGIIKTKPLTELLSQSISYNVTYALLMTDSGALLAAGTTRNPSDAKRARTHAALAASIWCSYDHLAAQGSIDQALPDVPSTDNPAPPPPGLKFLTVELSDHNMHIQVVTAHILLCLIGPKYPSSQSSSNSSLHSSSCDPLHSQPGSGSPPESVPKSSGSGGSAGHTGGTRTPAAESMRPPTGLGGFGGAGGGSLGILKTQAQGLVSYLEKELQGFEVRE</sequence>
<evidence type="ECO:0008006" key="4">
    <source>
        <dbReference type="Google" id="ProtNLM"/>
    </source>
</evidence>
<dbReference type="Gene3D" id="3.30.450.30">
    <property type="entry name" value="Dynein light chain 2a, cytoplasmic"/>
    <property type="match status" value="1"/>
</dbReference>
<evidence type="ECO:0000256" key="1">
    <source>
        <dbReference type="SAM" id="MobiDB-lite"/>
    </source>
</evidence>
<evidence type="ECO:0000313" key="2">
    <source>
        <dbReference type="EMBL" id="TGZ85279.1"/>
    </source>
</evidence>
<dbReference type="Proteomes" id="UP000298138">
    <property type="component" value="Unassembled WGS sequence"/>
</dbReference>
<dbReference type="GO" id="GO:0060090">
    <property type="term" value="F:molecular adaptor activity"/>
    <property type="evidence" value="ECO:0007669"/>
    <property type="project" value="InterPro"/>
</dbReference>
<gene>
    <name evidence="2" type="ORF">EX30DRAFT_337661</name>
</gene>
<dbReference type="GO" id="GO:0032008">
    <property type="term" value="P:positive regulation of TOR signaling"/>
    <property type="evidence" value="ECO:0007669"/>
    <property type="project" value="InterPro"/>
</dbReference>
<dbReference type="GO" id="GO:0005085">
    <property type="term" value="F:guanyl-nucleotide exchange factor activity"/>
    <property type="evidence" value="ECO:0007669"/>
    <property type="project" value="InterPro"/>
</dbReference>
<feature type="compositionally biased region" description="Gly residues" evidence="1">
    <location>
        <begin position="159"/>
        <end position="168"/>
    </location>
</feature>
<accession>A0A4S2N7F0</accession>
<dbReference type="PANTHER" id="PTHR13323">
    <property type="entry name" value="LATE ENDOSOMAL/LYSOSOMAL MP1 INTERACTING PROTEIN"/>
    <property type="match status" value="1"/>
</dbReference>
<keyword evidence="3" id="KW-1185">Reference proteome</keyword>
<evidence type="ECO:0000313" key="3">
    <source>
        <dbReference type="Proteomes" id="UP000298138"/>
    </source>
</evidence>
<dbReference type="InterPro" id="IPR037587">
    <property type="entry name" value="LAMTOR2-like"/>
</dbReference>
<feature type="region of interest" description="Disordered" evidence="1">
    <location>
        <begin position="74"/>
        <end position="93"/>
    </location>
</feature>
<name>A0A4S2N7F0_9PEZI</name>
<organism evidence="2 3">
    <name type="scientific">Ascodesmis nigricans</name>
    <dbReference type="NCBI Taxonomy" id="341454"/>
    <lineage>
        <taxon>Eukaryota</taxon>
        <taxon>Fungi</taxon>
        <taxon>Dikarya</taxon>
        <taxon>Ascomycota</taxon>
        <taxon>Pezizomycotina</taxon>
        <taxon>Pezizomycetes</taxon>
        <taxon>Pezizales</taxon>
        <taxon>Ascodesmidaceae</taxon>
        <taxon>Ascodesmis</taxon>
    </lineage>
</organism>
<dbReference type="EMBL" id="ML220112">
    <property type="protein sequence ID" value="TGZ85279.1"/>
    <property type="molecule type" value="Genomic_DNA"/>
</dbReference>
<proteinExistence type="predicted"/>
<feature type="region of interest" description="Disordered" evidence="1">
    <location>
        <begin position="126"/>
        <end position="193"/>
    </location>
</feature>
<dbReference type="AlphaFoldDB" id="A0A4S2N7F0"/>
<dbReference type="InParanoid" id="A0A4S2N7F0"/>
<feature type="compositionally biased region" description="Low complexity" evidence="1">
    <location>
        <begin position="126"/>
        <end position="158"/>
    </location>
</feature>
<reference evidence="2 3" key="1">
    <citation type="submission" date="2019-04" db="EMBL/GenBank/DDBJ databases">
        <title>Comparative genomics and transcriptomics to analyze fruiting body development in filamentous ascomycetes.</title>
        <authorList>
            <consortium name="DOE Joint Genome Institute"/>
            <person name="Lutkenhaus R."/>
            <person name="Traeger S."/>
            <person name="Breuer J."/>
            <person name="Kuo A."/>
            <person name="Lipzen A."/>
            <person name="Pangilinan J."/>
            <person name="Dilworth D."/>
            <person name="Sandor L."/>
            <person name="Poggeler S."/>
            <person name="Barry K."/>
            <person name="Grigoriev I.V."/>
            <person name="Nowrousian M."/>
        </authorList>
    </citation>
    <scope>NUCLEOTIDE SEQUENCE [LARGE SCALE GENOMIC DNA]</scope>
    <source>
        <strain evidence="2 3">CBS 389.68</strain>
    </source>
</reference>
<feature type="compositionally biased region" description="Gly residues" evidence="1">
    <location>
        <begin position="183"/>
        <end position="193"/>
    </location>
</feature>
<dbReference type="STRING" id="341454.A0A4S2N7F0"/>
<dbReference type="SUPFAM" id="SSF103196">
    <property type="entry name" value="Roadblock/LC7 domain"/>
    <property type="match status" value="1"/>
</dbReference>